<dbReference type="AlphaFoldDB" id="A0AAD6VHM8"/>
<evidence type="ECO:0000313" key="2">
    <source>
        <dbReference type="EMBL" id="KAJ7213082.1"/>
    </source>
</evidence>
<sequence length="403" mass="42979">MPPVAKVPPEDIHDAKRNELADDGARRPAPGRYQHPDERLQGGLCAATRQLRSRAWFIAAPGALTDTALGGVGIRVSSGAGAARSEWLGDPGATAPLRKACSSTSSRTTHTRLVPFEAAVRALNPIGASSCGVHPSRLWSAKSPRRPLQRREGPVHKLPSLRLRSSCSCRAAEFEKPLKYIWCRRTSTGALCAPRQPLCAAFLFGVAPAAVLTESDVGSVGEGSMLGLRELAGKQAAWTTSAARRASWGRDRRQRRRAQPAFKEDPWVVYIIHPYWCQNPDWVSTGVSEVSLAPVGILADWLDWQKPAGRINIVPIGTVHRACEQPASCLWAAVAIAPAGAVPICLWAAAAIAPAGTVPICLWAAAAGPVGIGPRYLESPTKEPMGTGYCASRHYVLGGVRGL</sequence>
<proteinExistence type="predicted"/>
<feature type="compositionally biased region" description="Basic and acidic residues" evidence="1">
    <location>
        <begin position="8"/>
        <end position="26"/>
    </location>
</feature>
<comment type="caution">
    <text evidence="2">The sequence shown here is derived from an EMBL/GenBank/DDBJ whole genome shotgun (WGS) entry which is preliminary data.</text>
</comment>
<feature type="region of interest" description="Disordered" evidence="1">
    <location>
        <begin position="1"/>
        <end position="38"/>
    </location>
</feature>
<protein>
    <submittedName>
        <fullName evidence="2">Uncharacterized protein</fullName>
    </submittedName>
</protein>
<gene>
    <name evidence="2" type="ORF">GGX14DRAFT_393281</name>
</gene>
<keyword evidence="3" id="KW-1185">Reference proteome</keyword>
<accession>A0AAD6VHM8</accession>
<reference evidence="2" key="1">
    <citation type="submission" date="2023-03" db="EMBL/GenBank/DDBJ databases">
        <title>Massive genome expansion in bonnet fungi (Mycena s.s.) driven by repeated elements and novel gene families across ecological guilds.</title>
        <authorList>
            <consortium name="Lawrence Berkeley National Laboratory"/>
            <person name="Harder C.B."/>
            <person name="Miyauchi S."/>
            <person name="Viragh M."/>
            <person name="Kuo A."/>
            <person name="Thoen E."/>
            <person name="Andreopoulos B."/>
            <person name="Lu D."/>
            <person name="Skrede I."/>
            <person name="Drula E."/>
            <person name="Henrissat B."/>
            <person name="Morin E."/>
            <person name="Kohler A."/>
            <person name="Barry K."/>
            <person name="LaButti K."/>
            <person name="Morin E."/>
            <person name="Salamov A."/>
            <person name="Lipzen A."/>
            <person name="Mereny Z."/>
            <person name="Hegedus B."/>
            <person name="Baldrian P."/>
            <person name="Stursova M."/>
            <person name="Weitz H."/>
            <person name="Taylor A."/>
            <person name="Grigoriev I.V."/>
            <person name="Nagy L.G."/>
            <person name="Martin F."/>
            <person name="Kauserud H."/>
        </authorList>
    </citation>
    <scope>NUCLEOTIDE SEQUENCE</scope>
    <source>
        <strain evidence="2">9144</strain>
    </source>
</reference>
<dbReference type="EMBL" id="JARJCW010000022">
    <property type="protein sequence ID" value="KAJ7213082.1"/>
    <property type="molecule type" value="Genomic_DNA"/>
</dbReference>
<organism evidence="2 3">
    <name type="scientific">Mycena pura</name>
    <dbReference type="NCBI Taxonomy" id="153505"/>
    <lineage>
        <taxon>Eukaryota</taxon>
        <taxon>Fungi</taxon>
        <taxon>Dikarya</taxon>
        <taxon>Basidiomycota</taxon>
        <taxon>Agaricomycotina</taxon>
        <taxon>Agaricomycetes</taxon>
        <taxon>Agaricomycetidae</taxon>
        <taxon>Agaricales</taxon>
        <taxon>Marasmiineae</taxon>
        <taxon>Mycenaceae</taxon>
        <taxon>Mycena</taxon>
    </lineage>
</organism>
<dbReference type="Proteomes" id="UP001219525">
    <property type="component" value="Unassembled WGS sequence"/>
</dbReference>
<evidence type="ECO:0000313" key="3">
    <source>
        <dbReference type="Proteomes" id="UP001219525"/>
    </source>
</evidence>
<name>A0AAD6VHM8_9AGAR</name>
<evidence type="ECO:0000256" key="1">
    <source>
        <dbReference type="SAM" id="MobiDB-lite"/>
    </source>
</evidence>